<dbReference type="InterPro" id="IPR002110">
    <property type="entry name" value="Ankyrin_rpt"/>
</dbReference>
<dbReference type="SUPFAM" id="SSF48403">
    <property type="entry name" value="Ankyrin repeat"/>
    <property type="match status" value="1"/>
</dbReference>
<name>A0A0W0XSH0_9GAMM</name>
<dbReference type="RefSeq" id="WP_058508405.1">
    <property type="nucleotide sequence ID" value="NZ_CAAAIK010000026.1"/>
</dbReference>
<evidence type="ECO:0000256" key="1">
    <source>
        <dbReference type="ARBA" id="ARBA00022737"/>
    </source>
</evidence>
<comment type="caution">
    <text evidence="5">The sequence shown here is derived from an EMBL/GenBank/DDBJ whole genome shotgun (WGS) entry which is preliminary data.</text>
</comment>
<feature type="repeat" description="ANK" evidence="3">
    <location>
        <begin position="606"/>
        <end position="638"/>
    </location>
</feature>
<dbReference type="Proteomes" id="UP000054618">
    <property type="component" value="Unassembled WGS sequence"/>
</dbReference>
<feature type="repeat" description="ANK" evidence="3">
    <location>
        <begin position="374"/>
        <end position="406"/>
    </location>
</feature>
<dbReference type="PANTHER" id="PTHR24198">
    <property type="entry name" value="ANKYRIN REPEAT AND PROTEIN KINASE DOMAIN-CONTAINING PROTEIN"/>
    <property type="match status" value="1"/>
</dbReference>
<feature type="repeat" description="ANK" evidence="3">
    <location>
        <begin position="308"/>
        <end position="340"/>
    </location>
</feature>
<dbReference type="EMBL" id="LNYS01000020">
    <property type="protein sequence ID" value="KTD47391.1"/>
    <property type="molecule type" value="Genomic_DNA"/>
</dbReference>
<evidence type="ECO:0000256" key="2">
    <source>
        <dbReference type="ARBA" id="ARBA00023043"/>
    </source>
</evidence>
<dbReference type="PROSITE" id="PS50297">
    <property type="entry name" value="ANK_REP_REGION"/>
    <property type="match status" value="3"/>
</dbReference>
<gene>
    <name evidence="5" type="ORF">Lqui_2317</name>
</gene>
<reference evidence="5 6" key="1">
    <citation type="submission" date="2015-11" db="EMBL/GenBank/DDBJ databases">
        <title>Genomic analysis of 38 Legionella species identifies large and diverse effector repertoires.</title>
        <authorList>
            <person name="Burstein D."/>
            <person name="Amaro F."/>
            <person name="Zusman T."/>
            <person name="Lifshitz Z."/>
            <person name="Cohen O."/>
            <person name="Gilbert J.A."/>
            <person name="Pupko T."/>
            <person name="Shuman H.A."/>
            <person name="Segal G."/>
        </authorList>
    </citation>
    <scope>NUCLEOTIDE SEQUENCE [LARGE SCALE GENOMIC DNA]</scope>
    <source>
        <strain evidence="5 6">CDC#1442-AUS-E</strain>
    </source>
</reference>
<evidence type="ECO:0000256" key="4">
    <source>
        <dbReference type="SAM" id="Coils"/>
    </source>
</evidence>
<evidence type="ECO:0000313" key="5">
    <source>
        <dbReference type="EMBL" id="KTD47391.1"/>
    </source>
</evidence>
<dbReference type="AlphaFoldDB" id="A0A0W0XSH0"/>
<feature type="repeat" description="ANK" evidence="3">
    <location>
        <begin position="474"/>
        <end position="506"/>
    </location>
</feature>
<keyword evidence="6" id="KW-1185">Reference proteome</keyword>
<proteinExistence type="predicted"/>
<dbReference type="PANTHER" id="PTHR24198:SF165">
    <property type="entry name" value="ANKYRIN REPEAT-CONTAINING PROTEIN-RELATED"/>
    <property type="match status" value="1"/>
</dbReference>
<keyword evidence="1" id="KW-0677">Repeat</keyword>
<dbReference type="SMART" id="SM00248">
    <property type="entry name" value="ANK"/>
    <property type="match status" value="11"/>
</dbReference>
<dbReference type="PATRIC" id="fig|45073.5.peg.2447"/>
<feature type="repeat" description="ANK" evidence="3">
    <location>
        <begin position="441"/>
        <end position="473"/>
    </location>
</feature>
<sequence length="736" mass="80480">MAIAHPNLLKLAMELGLYNNPEGLCHGFTIQWIEACLSSDADEQRFEKCIAEIAASSPEILTAEIKKARLKSDNAELLSEREQELIEIYQTVRRICIFHNPSNFSELFNTGFPVLQRHWETVSSAISTEAIQQQGGLKDLYSASFVFKPEEIKSYLTELNDLLEFKERAEKLNAPVALLLNNAHHAIGLVYKPNQGWSCRDINQDFTTDKAVAKDPALLTDFIHTAYRNNSPYIAFNARVIRTAFAQANPDLEKKLELFKNSHVINEEMAQRHDEYANLAWIAAVSGDKTLISKLSEYSANLDFQGMQGMTPACMAAQNAYPEILSELITMEADVNLPNNSGETPAYIAAKQGLNAIIEVLGPKADLGKTTNEDNVSPLFAASQMGFTDTVVSLIKHGASPNQRTAKGATSLIIAAQKGHQEIVQHLIGLDHTDVNALDNGKASAVYVAAQNGHDQIVRLLAEKKANLNQPRDNGDTPAIIAVKNKHLAVIRELGVHGADLNQENSEGLTPCLIAVEQRDSAMIRELSAQKADLNAVNSGQMFPIFLAAQLGFAEIVDILAEEGANLDQIAYNGATPAMVAAFEGHTETVKTLIARKANFNLSTADGITPLYMACELNFPEIVKLLLDIPVDTSIAFRATPAQLREIIIGKGMSAIQRMGNFIAAESPDSEGKIKLLPKDIAEILGHQSIVELFTQSAKLKTEAVFSDPRCFFNQPLSRAASLEPAISSPERSMPL</sequence>
<keyword evidence="4" id="KW-0175">Coiled coil</keyword>
<evidence type="ECO:0000313" key="6">
    <source>
        <dbReference type="Proteomes" id="UP000054618"/>
    </source>
</evidence>
<dbReference type="STRING" id="45073.Lqui_2317"/>
<keyword evidence="2 3" id="KW-0040">ANK repeat</keyword>
<dbReference type="Pfam" id="PF00023">
    <property type="entry name" value="Ank"/>
    <property type="match status" value="1"/>
</dbReference>
<accession>A0A0W0XSH0</accession>
<dbReference type="Gene3D" id="1.25.40.20">
    <property type="entry name" value="Ankyrin repeat-containing domain"/>
    <property type="match status" value="2"/>
</dbReference>
<feature type="coiled-coil region" evidence="4">
    <location>
        <begin position="60"/>
        <end position="87"/>
    </location>
</feature>
<dbReference type="Pfam" id="PF12796">
    <property type="entry name" value="Ank_2"/>
    <property type="match status" value="3"/>
</dbReference>
<feature type="repeat" description="ANK" evidence="3">
    <location>
        <begin position="573"/>
        <end position="605"/>
    </location>
</feature>
<protein>
    <submittedName>
        <fullName evidence="5">Ankyrin 3</fullName>
    </submittedName>
</protein>
<evidence type="ECO:0000256" key="3">
    <source>
        <dbReference type="PROSITE-ProRule" id="PRU00023"/>
    </source>
</evidence>
<dbReference type="InterPro" id="IPR036770">
    <property type="entry name" value="Ankyrin_rpt-contain_sf"/>
</dbReference>
<dbReference type="OrthoDB" id="5630807at2"/>
<organism evidence="5 6">
    <name type="scientific">Legionella quinlivanii</name>
    <dbReference type="NCBI Taxonomy" id="45073"/>
    <lineage>
        <taxon>Bacteria</taxon>
        <taxon>Pseudomonadati</taxon>
        <taxon>Pseudomonadota</taxon>
        <taxon>Gammaproteobacteria</taxon>
        <taxon>Legionellales</taxon>
        <taxon>Legionellaceae</taxon>
        <taxon>Legionella</taxon>
    </lineage>
</organism>
<dbReference type="PROSITE" id="PS50088">
    <property type="entry name" value="ANK_REPEAT"/>
    <property type="match status" value="6"/>
</dbReference>